<dbReference type="Pfam" id="PF13655">
    <property type="entry name" value="RVT_N"/>
    <property type="match status" value="1"/>
</dbReference>
<dbReference type="GeneID" id="33354000"/>
<gene>
    <name evidence="2" type="primary">ConsOrf5</name>
</gene>
<dbReference type="InterPro" id="IPR025960">
    <property type="entry name" value="RVT_N"/>
</dbReference>
<protein>
    <recommendedName>
        <fullName evidence="1">Reverse transcriptase N-terminal domain-containing protein</fullName>
    </recommendedName>
</protein>
<geneLocation type="chloroplast" evidence="2"/>
<organism evidence="2">
    <name type="scientific">Caloglossa monosticha</name>
    <dbReference type="NCBI Taxonomy" id="76906"/>
    <lineage>
        <taxon>Eukaryota</taxon>
        <taxon>Rhodophyta</taxon>
        <taxon>Florideophyceae</taxon>
        <taxon>Rhodymeniophycidae</taxon>
        <taxon>Ceramiales</taxon>
        <taxon>Delesseriaceae</taxon>
        <taxon>Caloglossa</taxon>
    </lineage>
</organism>
<name>A0A1Z1M514_9FLOR</name>
<evidence type="ECO:0000313" key="2">
    <source>
        <dbReference type="EMBL" id="ARW61022.1"/>
    </source>
</evidence>
<keyword evidence="2" id="KW-0934">Plastid</keyword>
<dbReference type="EMBL" id="MF101416">
    <property type="protein sequence ID" value="ARW61022.1"/>
    <property type="molecule type" value="Genomic_DNA"/>
</dbReference>
<accession>A0A1Z1M514</accession>
<sequence>MSYKYNLNIKTSWSSLPWQKIYTKISVIQKKIYTATKCYKFNKVYKLQKYLLNSNESKIASIRYIIEKTCLFLTLQYKKKLFISNGEKFKILKSLYSYTIKKNKNYCFLIDQIQQRITYLSIKPEYLAKFILNHDCYKKILKSDTLIHSNLFYNRNNNAIKKTKLFKYFKNPNKNKYFYSDDINKFMKNTYFCNLRWYFYHKNKLFILVTKKNNINIKQFLINIKNCNHIKHIQNILLSNKLNKFIFTIKNIKSFYLKFNKIIFYKLKKKYNNIFYKYIFFLFHSKIIHRIFHIRQLRYIYINYCI</sequence>
<evidence type="ECO:0000259" key="1">
    <source>
        <dbReference type="Pfam" id="PF13655"/>
    </source>
</evidence>
<dbReference type="AlphaFoldDB" id="A0A1Z1M514"/>
<reference evidence="2" key="1">
    <citation type="journal article" date="2017" name="J. Phycol.">
        <title>Analysis of chloroplast genomes and a supermatrix inform reclassification of the Rhodomelaceae (Rhodophyta).</title>
        <authorList>
            <person name="Diaz-Tapia P."/>
            <person name="Maggs C.A."/>
            <person name="West J.A."/>
            <person name="Verbruggen H."/>
        </authorList>
    </citation>
    <scope>NUCLEOTIDE SEQUENCE</scope>
    <source>
        <strain evidence="2">JW3046</strain>
    </source>
</reference>
<feature type="domain" description="Reverse transcriptase N-terminal" evidence="1">
    <location>
        <begin position="13"/>
        <end position="67"/>
    </location>
</feature>
<dbReference type="RefSeq" id="YP_009392460.1">
    <property type="nucleotide sequence ID" value="NC_035263.1"/>
</dbReference>
<proteinExistence type="predicted"/>
<keyword evidence="2" id="KW-0150">Chloroplast</keyword>